<dbReference type="AlphaFoldDB" id="A0AAD1UPB3"/>
<comment type="subcellular location">
    <subcellularLocation>
        <location evidence="1">Endomembrane system</location>
        <topology evidence="1">Multi-pass membrane protein</topology>
    </subcellularLocation>
</comment>
<dbReference type="SUPFAM" id="SSF56784">
    <property type="entry name" value="HAD-like"/>
    <property type="match status" value="1"/>
</dbReference>
<gene>
    <name evidence="4" type="ORF">ECRASSUSDP1_LOCUS11835</name>
</gene>
<reference evidence="4" key="1">
    <citation type="submission" date="2023-07" db="EMBL/GenBank/DDBJ databases">
        <authorList>
            <consortium name="AG Swart"/>
            <person name="Singh M."/>
            <person name="Singh A."/>
            <person name="Seah K."/>
            <person name="Emmerich C."/>
        </authorList>
    </citation>
    <scope>NUCLEOTIDE SEQUENCE</scope>
    <source>
        <strain evidence="4">DP1</strain>
    </source>
</reference>
<dbReference type="GO" id="GO:0005524">
    <property type="term" value="F:ATP binding"/>
    <property type="evidence" value="ECO:0007669"/>
    <property type="project" value="InterPro"/>
</dbReference>
<accession>A0AAD1UPB3</accession>
<organism evidence="4 5">
    <name type="scientific">Euplotes crassus</name>
    <dbReference type="NCBI Taxonomy" id="5936"/>
    <lineage>
        <taxon>Eukaryota</taxon>
        <taxon>Sar</taxon>
        <taxon>Alveolata</taxon>
        <taxon>Ciliophora</taxon>
        <taxon>Intramacronucleata</taxon>
        <taxon>Spirotrichea</taxon>
        <taxon>Hypotrichia</taxon>
        <taxon>Euplotida</taxon>
        <taxon>Euplotidae</taxon>
        <taxon>Moneuplotes</taxon>
    </lineage>
</organism>
<evidence type="ECO:0000256" key="2">
    <source>
        <dbReference type="ARBA" id="ARBA00022842"/>
    </source>
</evidence>
<dbReference type="GO" id="GO:0016887">
    <property type="term" value="F:ATP hydrolysis activity"/>
    <property type="evidence" value="ECO:0007669"/>
    <property type="project" value="InterPro"/>
</dbReference>
<protein>
    <submittedName>
        <fullName evidence="4">Uncharacterized protein</fullName>
    </submittedName>
</protein>
<dbReference type="PANTHER" id="PTHR24093:SF369">
    <property type="entry name" value="CALCIUM-TRANSPORTING ATPASE"/>
    <property type="match status" value="1"/>
</dbReference>
<dbReference type="GO" id="GO:0012505">
    <property type="term" value="C:endomembrane system"/>
    <property type="evidence" value="ECO:0007669"/>
    <property type="project" value="UniProtKB-SubCell"/>
</dbReference>
<dbReference type="InterPro" id="IPR023214">
    <property type="entry name" value="HAD_sf"/>
</dbReference>
<dbReference type="Proteomes" id="UP001295684">
    <property type="component" value="Unassembled WGS sequence"/>
</dbReference>
<dbReference type="GO" id="GO:0005388">
    <property type="term" value="F:P-type calcium transporter activity"/>
    <property type="evidence" value="ECO:0007669"/>
    <property type="project" value="TreeGrafter"/>
</dbReference>
<proteinExistence type="predicted"/>
<evidence type="ECO:0000313" key="4">
    <source>
        <dbReference type="EMBL" id="CAI2370522.1"/>
    </source>
</evidence>
<dbReference type="PRINTS" id="PR00119">
    <property type="entry name" value="CATATPASE"/>
</dbReference>
<keyword evidence="3" id="KW-1133">Transmembrane helix</keyword>
<evidence type="ECO:0000256" key="3">
    <source>
        <dbReference type="SAM" id="Phobius"/>
    </source>
</evidence>
<dbReference type="PRINTS" id="PR00120">
    <property type="entry name" value="HATPASE"/>
</dbReference>
<evidence type="ECO:0000313" key="5">
    <source>
        <dbReference type="Proteomes" id="UP001295684"/>
    </source>
</evidence>
<feature type="transmembrane region" description="Helical" evidence="3">
    <location>
        <begin position="147"/>
        <end position="164"/>
    </location>
</feature>
<dbReference type="InterPro" id="IPR001757">
    <property type="entry name" value="P_typ_ATPase"/>
</dbReference>
<dbReference type="InterPro" id="IPR036412">
    <property type="entry name" value="HAD-like_sf"/>
</dbReference>
<keyword evidence="2" id="KW-0460">Magnesium</keyword>
<feature type="transmembrane region" description="Helical" evidence="3">
    <location>
        <begin position="218"/>
        <end position="238"/>
    </location>
</feature>
<keyword evidence="5" id="KW-1185">Reference proteome</keyword>
<dbReference type="GO" id="GO:0005886">
    <property type="term" value="C:plasma membrane"/>
    <property type="evidence" value="ECO:0007669"/>
    <property type="project" value="TreeGrafter"/>
</dbReference>
<evidence type="ECO:0000256" key="1">
    <source>
        <dbReference type="ARBA" id="ARBA00004127"/>
    </source>
</evidence>
<dbReference type="PANTHER" id="PTHR24093">
    <property type="entry name" value="CATION TRANSPORTING ATPASE"/>
    <property type="match status" value="1"/>
</dbReference>
<dbReference type="EMBL" id="CAMPGE010011709">
    <property type="protein sequence ID" value="CAI2370522.1"/>
    <property type="molecule type" value="Genomic_DNA"/>
</dbReference>
<dbReference type="Gene3D" id="3.40.50.1000">
    <property type="entry name" value="HAD superfamily/HAD-like"/>
    <property type="match status" value="1"/>
</dbReference>
<keyword evidence="3" id="KW-0472">Membrane</keyword>
<comment type="caution">
    <text evidence="4">The sequence shown here is derived from an EMBL/GenBank/DDBJ whole genome shotgun (WGS) entry which is preliminary data.</text>
</comment>
<dbReference type="Gene3D" id="1.20.1110.10">
    <property type="entry name" value="Calcium-transporting ATPase, transmembrane domain"/>
    <property type="match status" value="1"/>
</dbReference>
<sequence>MRPMSLIEYNHHSRAIVRTFLNNNKSYSKVLCTNFIFRNNLSYFQNLSDFLCNKKCQKSFKIMFNINFPARSHHQAILVAFTGDDTGDAPSLKKADVGIAMGITGADVAKAASDMILLDDNIASIAKAHFWASTIPQNIRRLVQVQLVLNLPILSILVMGSIFLRKQPLKSVHFLWVTFIVDFLSIVAQFGDGIMSKWSILIKQDSSPAGSGYITQKVLKHIVIMVLFQTLVILLLIWL</sequence>
<feature type="transmembrane region" description="Helical" evidence="3">
    <location>
        <begin position="176"/>
        <end position="198"/>
    </location>
</feature>
<name>A0AAD1UPB3_EUPCR</name>
<keyword evidence="3" id="KW-0812">Transmembrane</keyword>